<dbReference type="AlphaFoldDB" id="A0AAD6TT12"/>
<name>A0AAD6TT12_9AGAR</name>
<comment type="caution">
    <text evidence="1">The sequence shown here is derived from an EMBL/GenBank/DDBJ whole genome shotgun (WGS) entry which is preliminary data.</text>
</comment>
<evidence type="ECO:0000313" key="2">
    <source>
        <dbReference type="Proteomes" id="UP001222325"/>
    </source>
</evidence>
<accession>A0AAD6TT12</accession>
<evidence type="ECO:0000313" key="1">
    <source>
        <dbReference type="EMBL" id="KAJ7076452.1"/>
    </source>
</evidence>
<dbReference type="Proteomes" id="UP001222325">
    <property type="component" value="Unassembled WGS sequence"/>
</dbReference>
<proteinExistence type="predicted"/>
<organism evidence="1 2">
    <name type="scientific">Mycena belliarum</name>
    <dbReference type="NCBI Taxonomy" id="1033014"/>
    <lineage>
        <taxon>Eukaryota</taxon>
        <taxon>Fungi</taxon>
        <taxon>Dikarya</taxon>
        <taxon>Basidiomycota</taxon>
        <taxon>Agaricomycotina</taxon>
        <taxon>Agaricomycetes</taxon>
        <taxon>Agaricomycetidae</taxon>
        <taxon>Agaricales</taxon>
        <taxon>Marasmiineae</taxon>
        <taxon>Mycenaceae</taxon>
        <taxon>Mycena</taxon>
    </lineage>
</organism>
<reference evidence="1" key="1">
    <citation type="submission" date="2023-03" db="EMBL/GenBank/DDBJ databases">
        <title>Massive genome expansion in bonnet fungi (Mycena s.s.) driven by repeated elements and novel gene families across ecological guilds.</title>
        <authorList>
            <consortium name="Lawrence Berkeley National Laboratory"/>
            <person name="Harder C.B."/>
            <person name="Miyauchi S."/>
            <person name="Viragh M."/>
            <person name="Kuo A."/>
            <person name="Thoen E."/>
            <person name="Andreopoulos B."/>
            <person name="Lu D."/>
            <person name="Skrede I."/>
            <person name="Drula E."/>
            <person name="Henrissat B."/>
            <person name="Morin E."/>
            <person name="Kohler A."/>
            <person name="Barry K."/>
            <person name="LaButti K."/>
            <person name="Morin E."/>
            <person name="Salamov A."/>
            <person name="Lipzen A."/>
            <person name="Mereny Z."/>
            <person name="Hegedus B."/>
            <person name="Baldrian P."/>
            <person name="Stursova M."/>
            <person name="Weitz H."/>
            <person name="Taylor A."/>
            <person name="Grigoriev I.V."/>
            <person name="Nagy L.G."/>
            <person name="Martin F."/>
            <person name="Kauserud H."/>
        </authorList>
    </citation>
    <scope>NUCLEOTIDE SEQUENCE</scope>
    <source>
        <strain evidence="1">CBHHK173m</strain>
    </source>
</reference>
<gene>
    <name evidence="1" type="ORF">B0H15DRAFT_594610</name>
</gene>
<dbReference type="EMBL" id="JARJCN010000081">
    <property type="protein sequence ID" value="KAJ7076452.1"/>
    <property type="molecule type" value="Genomic_DNA"/>
</dbReference>
<keyword evidence="2" id="KW-1185">Reference proteome</keyword>
<protein>
    <submittedName>
        <fullName evidence="1">Uncharacterized protein</fullName>
    </submittedName>
</protein>
<sequence>MDNAKAQVLTLTLRSSNKDEDRHAVVRFPQSYEEAVATALRLFGPYMSNADASNIVLKYRIFRDDHWVWADFESDCWPLVVRPGGEVGVFEKRSENAVASKALFWRGPIYLVFGETKGSKTTWSRLNLRNPELNTTIDRPASYAAVEMTKDCLKYRDTMLFWKPVTEPGKTLTFYVFSDSKLTSWMPFPSSASADDDAWKAIVPEAPGVMGVIAT</sequence>